<keyword evidence="6" id="KW-0238">DNA-binding</keyword>
<feature type="region of interest" description="Disordered" evidence="9">
    <location>
        <begin position="402"/>
        <end position="471"/>
    </location>
</feature>
<dbReference type="InterPro" id="IPR011124">
    <property type="entry name" value="Znf_CW"/>
</dbReference>
<evidence type="ECO:0000256" key="4">
    <source>
        <dbReference type="ARBA" id="ARBA00022833"/>
    </source>
</evidence>
<feature type="domain" description="MBD" evidence="10">
    <location>
        <begin position="294"/>
        <end position="368"/>
    </location>
</feature>
<dbReference type="PROSITE" id="PS50982">
    <property type="entry name" value="MBD"/>
    <property type="match status" value="1"/>
</dbReference>
<keyword evidence="4" id="KW-0862">Zinc</keyword>
<dbReference type="PROSITE" id="PS51050">
    <property type="entry name" value="ZF_CW"/>
    <property type="match status" value="1"/>
</dbReference>
<feature type="region of interest" description="Disordered" evidence="9">
    <location>
        <begin position="87"/>
        <end position="114"/>
    </location>
</feature>
<dbReference type="EnsemblPlants" id="OGLUM09G15680.2">
    <property type="protein sequence ID" value="OGLUM09G15680.2"/>
    <property type="gene ID" value="OGLUM09G15680"/>
</dbReference>
<accession>A0A0E0B4S8</accession>
<dbReference type="SMART" id="SM00391">
    <property type="entry name" value="MBD"/>
    <property type="match status" value="1"/>
</dbReference>
<name>A0A0E0B4S8_9ORYZ</name>
<dbReference type="STRING" id="40148.A0A0E0B4S8"/>
<evidence type="ECO:0000256" key="9">
    <source>
        <dbReference type="SAM" id="MobiDB-lite"/>
    </source>
</evidence>
<dbReference type="SUPFAM" id="SSF54171">
    <property type="entry name" value="DNA-binding domain"/>
    <property type="match status" value="1"/>
</dbReference>
<organism evidence="12">
    <name type="scientific">Oryza glumipatula</name>
    <dbReference type="NCBI Taxonomy" id="40148"/>
    <lineage>
        <taxon>Eukaryota</taxon>
        <taxon>Viridiplantae</taxon>
        <taxon>Streptophyta</taxon>
        <taxon>Embryophyta</taxon>
        <taxon>Tracheophyta</taxon>
        <taxon>Spermatophyta</taxon>
        <taxon>Magnoliopsida</taxon>
        <taxon>Liliopsida</taxon>
        <taxon>Poales</taxon>
        <taxon>Poaceae</taxon>
        <taxon>BOP clade</taxon>
        <taxon>Oryzoideae</taxon>
        <taxon>Oryzeae</taxon>
        <taxon>Oryzinae</taxon>
        <taxon>Oryza</taxon>
    </lineage>
</organism>
<dbReference type="PANTHER" id="PTHR12396:SF0">
    <property type="entry name" value="METHYL-CPG BINDING DOMAIN PROTEIN-LIKE, ISOFORM C"/>
    <property type="match status" value="1"/>
</dbReference>
<evidence type="ECO:0000256" key="3">
    <source>
        <dbReference type="ARBA" id="ARBA00022771"/>
    </source>
</evidence>
<evidence type="ECO:0000256" key="7">
    <source>
        <dbReference type="ARBA" id="ARBA00023163"/>
    </source>
</evidence>
<evidence type="ECO:0008006" key="14">
    <source>
        <dbReference type="Google" id="ProtNLM"/>
    </source>
</evidence>
<proteinExistence type="predicted"/>
<dbReference type="Proteomes" id="UP000026961">
    <property type="component" value="Chromosome 9"/>
</dbReference>
<keyword evidence="2" id="KW-0479">Metal-binding</keyword>
<evidence type="ECO:0000256" key="2">
    <source>
        <dbReference type="ARBA" id="ARBA00022723"/>
    </source>
</evidence>
<sequence>MEAERSRPYGPTAKDRIDETTPVCATHLSRLGPVNYIFARSRRELRPPFAPLLYRCCQAHHRKSRPPCSFSSSSSWCDPAPSDLRRAGVAGGGGPRLAARTPPHPPPQTSSAPAEPLPLFVRRRCLEDSLGVDSSRGEGAAAVVVVCPAASAASPPMGNSKTPQPSKKSRIMLSDTDGHQLDNDEFSSESASNQMVLFNPETVAKGQDELGENHSPSLQKSANYPNRGMPSIGAFTVQCAKCFKWRLIPTKEKYEEIRECIIQEPFECERAREWRPDVTCNDPEDISQDGSRLWAIDKPNIALPPPGWERQIRIRGEGGTKFADVYYTSPTGRKLRSLVEIDRYLLENPDYVAQGVTLTQFSFQIPRPLRQDYVKKRPKIVNPNDEASVVTTKSVKPEEVSPIAWAAPSVHQEGEAGERASHADEPPEAEELELTRKRKAESPLFEEAHSNHVSDEPKTKLEDTQNGGPSA</sequence>
<evidence type="ECO:0000313" key="13">
    <source>
        <dbReference type="Proteomes" id="UP000026961"/>
    </source>
</evidence>
<evidence type="ECO:0000256" key="5">
    <source>
        <dbReference type="ARBA" id="ARBA00023015"/>
    </source>
</evidence>
<feature type="region of interest" description="Disordered" evidence="9">
    <location>
        <begin position="152"/>
        <end position="171"/>
    </location>
</feature>
<keyword evidence="7" id="KW-0804">Transcription</keyword>
<keyword evidence="13" id="KW-1185">Reference proteome</keyword>
<dbReference type="InterPro" id="IPR016177">
    <property type="entry name" value="DNA-bd_dom_sf"/>
</dbReference>
<keyword evidence="3" id="KW-0863">Zinc-finger</keyword>
<dbReference type="Gene3D" id="3.30.890.10">
    <property type="entry name" value="Methyl-cpg-binding Protein 2, Chain A"/>
    <property type="match status" value="1"/>
</dbReference>
<feature type="compositionally biased region" description="Polar residues" evidence="9">
    <location>
        <begin position="157"/>
        <end position="166"/>
    </location>
</feature>
<evidence type="ECO:0000313" key="12">
    <source>
        <dbReference type="EnsemblPlants" id="OGLUM09G15680.2"/>
    </source>
</evidence>
<feature type="compositionally biased region" description="Basic and acidic residues" evidence="9">
    <location>
        <begin position="412"/>
        <end position="425"/>
    </location>
</feature>
<dbReference type="GO" id="GO:0003677">
    <property type="term" value="F:DNA binding"/>
    <property type="evidence" value="ECO:0007669"/>
    <property type="project" value="UniProtKB-KW"/>
</dbReference>
<comment type="subcellular location">
    <subcellularLocation>
        <location evidence="1">Nucleus</location>
    </subcellularLocation>
</comment>
<evidence type="ECO:0000256" key="1">
    <source>
        <dbReference type="ARBA" id="ARBA00004123"/>
    </source>
</evidence>
<keyword evidence="5" id="KW-0805">Transcription regulation</keyword>
<dbReference type="PANTHER" id="PTHR12396">
    <property type="entry name" value="METHYL-CPG BINDING PROTEIN, MBD"/>
    <property type="match status" value="1"/>
</dbReference>
<dbReference type="Pfam" id="PF01429">
    <property type="entry name" value="MBD"/>
    <property type="match status" value="1"/>
</dbReference>
<dbReference type="Gramene" id="OGLUM09G15680.2">
    <property type="protein sequence ID" value="OGLUM09G15680.2"/>
    <property type="gene ID" value="OGLUM09G15680"/>
</dbReference>
<dbReference type="HOGENOM" id="CLU_061068_1_0_1"/>
<reference evidence="12" key="1">
    <citation type="submission" date="2015-04" db="UniProtKB">
        <authorList>
            <consortium name="EnsemblPlants"/>
        </authorList>
    </citation>
    <scope>IDENTIFICATION</scope>
</reference>
<dbReference type="GO" id="GO:0008270">
    <property type="term" value="F:zinc ion binding"/>
    <property type="evidence" value="ECO:0007669"/>
    <property type="project" value="UniProtKB-KW"/>
</dbReference>
<protein>
    <recommendedName>
        <fullName evidence="14">MBD domain-containing protein</fullName>
    </recommendedName>
</protein>
<evidence type="ECO:0000256" key="8">
    <source>
        <dbReference type="ARBA" id="ARBA00023242"/>
    </source>
</evidence>
<dbReference type="AlphaFoldDB" id="A0A0E0B4S8"/>
<dbReference type="GO" id="GO:0005634">
    <property type="term" value="C:nucleus"/>
    <property type="evidence" value="ECO:0007669"/>
    <property type="project" value="UniProtKB-SubCell"/>
</dbReference>
<evidence type="ECO:0000256" key="6">
    <source>
        <dbReference type="ARBA" id="ARBA00023125"/>
    </source>
</evidence>
<feature type="domain" description="CW-type" evidence="11">
    <location>
        <begin position="229"/>
        <end position="288"/>
    </location>
</feature>
<feature type="compositionally biased region" description="Basic and acidic residues" evidence="9">
    <location>
        <begin position="446"/>
        <end position="463"/>
    </location>
</feature>
<evidence type="ECO:0000259" key="10">
    <source>
        <dbReference type="PROSITE" id="PS50982"/>
    </source>
</evidence>
<dbReference type="eggNOG" id="KOG4161">
    <property type="taxonomic scope" value="Eukaryota"/>
</dbReference>
<keyword evidence="8" id="KW-0539">Nucleus</keyword>
<reference evidence="12" key="2">
    <citation type="submission" date="2018-05" db="EMBL/GenBank/DDBJ databases">
        <title>OgluRS3 (Oryza glumaepatula Reference Sequence Version 3).</title>
        <authorList>
            <person name="Zhang J."/>
            <person name="Kudrna D."/>
            <person name="Lee S."/>
            <person name="Talag J."/>
            <person name="Welchert J."/>
            <person name="Wing R.A."/>
        </authorList>
    </citation>
    <scope>NUCLEOTIDE SEQUENCE [LARGE SCALE GENOMIC DNA]</scope>
</reference>
<dbReference type="InterPro" id="IPR001739">
    <property type="entry name" value="Methyl_CpG_DNA-bd"/>
</dbReference>
<dbReference type="Pfam" id="PF07496">
    <property type="entry name" value="zf-CW"/>
    <property type="match status" value="1"/>
</dbReference>
<evidence type="ECO:0000259" key="11">
    <source>
        <dbReference type="PROSITE" id="PS51050"/>
    </source>
</evidence>
<dbReference type="CDD" id="cd01396">
    <property type="entry name" value="MeCP2_MBD"/>
    <property type="match status" value="1"/>
</dbReference>